<dbReference type="SMART" id="SM00257">
    <property type="entry name" value="LysM"/>
    <property type="match status" value="3"/>
</dbReference>
<dbReference type="InterPro" id="IPR019734">
    <property type="entry name" value="TPR_rpt"/>
</dbReference>
<dbReference type="CDD" id="cd07185">
    <property type="entry name" value="OmpA_C-like"/>
    <property type="match status" value="1"/>
</dbReference>
<keyword evidence="10" id="KW-1185">Reference proteome</keyword>
<dbReference type="PROSITE" id="PS51123">
    <property type="entry name" value="OMPA_2"/>
    <property type="match status" value="1"/>
</dbReference>
<comment type="subcellular location">
    <subcellularLocation>
        <location evidence="1">Membrane</location>
    </subcellularLocation>
</comment>
<dbReference type="SUPFAM" id="SSF103088">
    <property type="entry name" value="OmpA-like"/>
    <property type="match status" value="1"/>
</dbReference>
<dbReference type="PRINTS" id="PR01021">
    <property type="entry name" value="OMPADOMAIN"/>
</dbReference>
<evidence type="ECO:0000256" key="4">
    <source>
        <dbReference type="PROSITE-ProRule" id="PRU00473"/>
    </source>
</evidence>
<feature type="domain" description="LysM" evidence="8">
    <location>
        <begin position="678"/>
        <end position="722"/>
    </location>
</feature>
<feature type="domain" description="LysM" evidence="8">
    <location>
        <begin position="823"/>
        <end position="866"/>
    </location>
</feature>
<dbReference type="CDD" id="cd00118">
    <property type="entry name" value="LysM"/>
    <property type="match status" value="2"/>
</dbReference>
<dbReference type="Pfam" id="PF13620">
    <property type="entry name" value="CarboxypepD_reg"/>
    <property type="match status" value="1"/>
</dbReference>
<evidence type="ECO:0000259" key="7">
    <source>
        <dbReference type="PROSITE" id="PS51123"/>
    </source>
</evidence>
<evidence type="ECO:0000313" key="10">
    <source>
        <dbReference type="Proteomes" id="UP000199514"/>
    </source>
</evidence>
<keyword evidence="3" id="KW-0802">TPR repeat</keyword>
<dbReference type="InterPro" id="IPR036779">
    <property type="entry name" value="LysM_dom_sf"/>
</dbReference>
<dbReference type="InterPro" id="IPR006665">
    <property type="entry name" value="OmpA-like"/>
</dbReference>
<accession>A0A1I1L1B4</accession>
<evidence type="ECO:0000256" key="6">
    <source>
        <dbReference type="SAM" id="SignalP"/>
    </source>
</evidence>
<dbReference type="InterPro" id="IPR011990">
    <property type="entry name" value="TPR-like_helical_dom_sf"/>
</dbReference>
<dbReference type="SUPFAM" id="SSF48452">
    <property type="entry name" value="TPR-like"/>
    <property type="match status" value="1"/>
</dbReference>
<dbReference type="Gene3D" id="3.30.1330.60">
    <property type="entry name" value="OmpA-like domain"/>
    <property type="match status" value="1"/>
</dbReference>
<dbReference type="EMBL" id="FOLE01000007">
    <property type="protein sequence ID" value="SFC63390.1"/>
    <property type="molecule type" value="Genomic_DNA"/>
</dbReference>
<evidence type="ECO:0000313" key="9">
    <source>
        <dbReference type="EMBL" id="SFC63390.1"/>
    </source>
</evidence>
<evidence type="ECO:0000256" key="3">
    <source>
        <dbReference type="PROSITE-ProRule" id="PRU00339"/>
    </source>
</evidence>
<keyword evidence="2 4" id="KW-0472">Membrane</keyword>
<protein>
    <submittedName>
        <fullName evidence="9">LysM domain-containing protein</fullName>
    </submittedName>
</protein>
<dbReference type="GO" id="GO:0016020">
    <property type="term" value="C:membrane"/>
    <property type="evidence" value="ECO:0007669"/>
    <property type="project" value="UniProtKB-SubCell"/>
</dbReference>
<dbReference type="InterPro" id="IPR013783">
    <property type="entry name" value="Ig-like_fold"/>
</dbReference>
<evidence type="ECO:0000256" key="1">
    <source>
        <dbReference type="ARBA" id="ARBA00004370"/>
    </source>
</evidence>
<dbReference type="Pfam" id="PF00691">
    <property type="entry name" value="OmpA"/>
    <property type="match status" value="1"/>
</dbReference>
<dbReference type="GO" id="GO:0008932">
    <property type="term" value="F:lytic endotransglycosylase activity"/>
    <property type="evidence" value="ECO:0007669"/>
    <property type="project" value="TreeGrafter"/>
</dbReference>
<gene>
    <name evidence="9" type="ORF">SAMN05421780_107177</name>
</gene>
<feature type="domain" description="LysM" evidence="8">
    <location>
        <begin position="767"/>
        <end position="810"/>
    </location>
</feature>
<feature type="region of interest" description="Disordered" evidence="5">
    <location>
        <begin position="742"/>
        <end position="766"/>
    </location>
</feature>
<feature type="chain" id="PRO_5011646703" evidence="6">
    <location>
        <begin position="25"/>
        <end position="868"/>
    </location>
</feature>
<sequence>MKRFLYAFLVLGVVGMLGAQPALAQKKGSKSKKTAASKTKRKISSGAKIGDRYYDNEEYYLAAEYYNKALKDDPNDFYAAYRLGDAYRAYFDYNKAEKAYGKVATSSAAKEFPLSSFWYASMLKTNGKYEEAKPVFEGFTSTFQPANDEDKVMLEHAKLEQKGCDVALIEMKKPQRDYEFKVLSRPVNSDYSDYAPAIYENDSSIVLTSARPGAKGGEKDPRMGGVFSDNFRFVLNNGVWSPNKASDNFDDLNTIENDGAGVFSKDKTKYYYTSCAGEVCQIFLSVKKDGKWQKPVALNANVNAPSYSSKQPALNALGDTLFFVSVRPGGKGMNDIWYSVLQSGGDAKTGENWGTAVNLAAVNTPYIDMSPCYYAPEHTLFFASNGHEGFGGLDVFMASGEAFSKVQNAGLPFNSNRDDFYFVLGEKYGYLSSNREGGIGQDDIYLYKITTKGNSVIAAIAKDSLGIAGYQSVSVEGTLVDANTQQPASDVTVALQDSSGKTVKTTETNNDGKFRMDNLAADQDLTVAVADEKNAKVTKKGKYNVKNVKVKGSKQKSSTTLFENIYFDFAKADLRPEATKVLDDLFEYANQYPEVQIEINANTDNVGSSDVNQQISQQRGEAAKNYLTQKGLDNTRLVVNALGSSKPMVSNNNIVGRQLNRRVEFYIVGGPGYKATTMAYVVQPNKASINQVAKQFGMTADELKALNNLDSDELQAYKPLRVRRIGEEGVVAPVSMVESSKKFKGASSKTSGGASASSAGPLSDGEELYTVEPQNTLFSISRMYGMTVDELMDLNGLNSNQINVGQKLKVKRHGDAEASTDGSTYVVREGDTMYSIATRFGMKPQELKELNGLDSYMLFERMVLKVKK</sequence>
<keyword evidence="6" id="KW-0732">Signal</keyword>
<dbReference type="Gene3D" id="3.10.350.10">
    <property type="entry name" value="LysM domain"/>
    <property type="match status" value="2"/>
</dbReference>
<dbReference type="Gene3D" id="1.25.40.10">
    <property type="entry name" value="Tetratricopeptide repeat domain"/>
    <property type="match status" value="1"/>
</dbReference>
<reference evidence="9 10" key="1">
    <citation type="submission" date="2016-10" db="EMBL/GenBank/DDBJ databases">
        <authorList>
            <person name="de Groot N.N."/>
        </authorList>
    </citation>
    <scope>NUCLEOTIDE SEQUENCE [LARGE SCALE GENOMIC DNA]</scope>
    <source>
        <strain evidence="9 10">DSM 6793</strain>
    </source>
</reference>
<feature type="compositionally biased region" description="Low complexity" evidence="5">
    <location>
        <begin position="745"/>
        <end position="760"/>
    </location>
</feature>
<dbReference type="OrthoDB" id="901624at2"/>
<feature type="signal peptide" evidence="6">
    <location>
        <begin position="1"/>
        <end position="24"/>
    </location>
</feature>
<evidence type="ECO:0000259" key="8">
    <source>
        <dbReference type="PROSITE" id="PS51782"/>
    </source>
</evidence>
<dbReference type="Gene3D" id="2.60.40.10">
    <property type="entry name" value="Immunoglobulins"/>
    <property type="match status" value="1"/>
</dbReference>
<dbReference type="RefSeq" id="WP_091513427.1">
    <property type="nucleotide sequence ID" value="NZ_FOLE01000007.1"/>
</dbReference>
<dbReference type="InterPro" id="IPR036737">
    <property type="entry name" value="OmpA-like_sf"/>
</dbReference>
<dbReference type="AlphaFoldDB" id="A0A1I1L1B4"/>
<dbReference type="PROSITE" id="PS51782">
    <property type="entry name" value="LYSM"/>
    <property type="match status" value="3"/>
</dbReference>
<dbReference type="SUPFAM" id="SSF49478">
    <property type="entry name" value="Cna protein B-type domain"/>
    <property type="match status" value="1"/>
</dbReference>
<name>A0A1I1L1B4_9BACT</name>
<dbReference type="STRING" id="927664.SAMN05421780_107177"/>
<feature type="repeat" description="TPR" evidence="3">
    <location>
        <begin position="43"/>
        <end position="76"/>
    </location>
</feature>
<dbReference type="SUPFAM" id="SSF54106">
    <property type="entry name" value="LysM domain"/>
    <property type="match status" value="2"/>
</dbReference>
<dbReference type="Pfam" id="PF01476">
    <property type="entry name" value="LysM"/>
    <property type="match status" value="3"/>
</dbReference>
<evidence type="ECO:0000256" key="2">
    <source>
        <dbReference type="ARBA" id="ARBA00023136"/>
    </source>
</evidence>
<dbReference type="PANTHER" id="PTHR33734:SF22">
    <property type="entry name" value="MEMBRANE-BOUND LYTIC MUREIN TRANSGLYCOSYLASE D"/>
    <property type="match status" value="1"/>
</dbReference>
<feature type="domain" description="OmpA-like" evidence="7">
    <location>
        <begin position="554"/>
        <end position="671"/>
    </location>
</feature>
<dbReference type="InterPro" id="IPR006664">
    <property type="entry name" value="OMP_bac"/>
</dbReference>
<organism evidence="9 10">
    <name type="scientific">Flexibacter flexilis DSM 6793</name>
    <dbReference type="NCBI Taxonomy" id="927664"/>
    <lineage>
        <taxon>Bacteria</taxon>
        <taxon>Pseudomonadati</taxon>
        <taxon>Bacteroidota</taxon>
        <taxon>Cytophagia</taxon>
        <taxon>Cytophagales</taxon>
        <taxon>Flexibacteraceae</taxon>
        <taxon>Flexibacter</taxon>
    </lineage>
</organism>
<proteinExistence type="predicted"/>
<dbReference type="PANTHER" id="PTHR33734">
    <property type="entry name" value="LYSM DOMAIN-CONTAINING GPI-ANCHORED PROTEIN 2"/>
    <property type="match status" value="1"/>
</dbReference>
<dbReference type="PROSITE" id="PS50005">
    <property type="entry name" value="TPR"/>
    <property type="match status" value="1"/>
</dbReference>
<evidence type="ECO:0000256" key="5">
    <source>
        <dbReference type="SAM" id="MobiDB-lite"/>
    </source>
</evidence>
<dbReference type="InterPro" id="IPR018392">
    <property type="entry name" value="LysM"/>
</dbReference>
<dbReference type="Proteomes" id="UP000199514">
    <property type="component" value="Unassembled WGS sequence"/>
</dbReference>